<dbReference type="InterPro" id="IPR049630">
    <property type="entry name" value="DYDC-like_DD"/>
</dbReference>
<sequence>MDIKISEFRNNPPVEVPLFRTEEGRYLATSLGDPLIKGLTEVANLRPSDPVQFLANYLQNFSNDTKPKTSTIRQKRETPIKEEQKPKTQSRPPVQNHIVSTNHVPSAKKLQMAKERSVENFIDDHEDFDTTPGMDERDEHGQSMLHFAAARQHGKNALFQLIEESGVSLTYRDEIYRTARDVSLQASQPDNCKEIDRYVLSLAARGDYETFVTMLLDGYDHIIDVNDNDGVSIAQVAKARGHHELAAFLDQLRDFEENREKLLFAIRHDDLETVKEILSRNDAAKLARAKNYYGRCSLHVAVLVENEDIVEFIADNFRQTLRVGDNLERTALHYSMGINNVEAISRILIKNGAKRVLKDLKGRTASFYYINKGDIARLQEEERLGDSAEQ</sequence>
<evidence type="ECO:0000256" key="1">
    <source>
        <dbReference type="PROSITE-ProRule" id="PRU00023"/>
    </source>
</evidence>
<evidence type="ECO:0000313" key="4">
    <source>
        <dbReference type="Proteomes" id="UP001107558"/>
    </source>
</evidence>
<feature type="compositionally biased region" description="Polar residues" evidence="2">
    <location>
        <begin position="87"/>
        <end position="97"/>
    </location>
</feature>
<evidence type="ECO:0000256" key="2">
    <source>
        <dbReference type="SAM" id="MobiDB-lite"/>
    </source>
</evidence>
<dbReference type="Proteomes" id="UP001107558">
    <property type="component" value="Chromosome 1"/>
</dbReference>
<keyword evidence="4" id="KW-1185">Reference proteome</keyword>
<feature type="repeat" description="ANK" evidence="1">
    <location>
        <begin position="140"/>
        <end position="174"/>
    </location>
</feature>
<dbReference type="InterPro" id="IPR036770">
    <property type="entry name" value="Ankyrin_rpt-contain_sf"/>
</dbReference>
<dbReference type="Pfam" id="PF05186">
    <property type="entry name" value="Dpy-30"/>
    <property type="match status" value="1"/>
</dbReference>
<accession>A0A9J6CSK6</accession>
<protein>
    <recommendedName>
        <fullName evidence="5">Ankyrin repeat protein</fullName>
    </recommendedName>
</protein>
<dbReference type="InterPro" id="IPR007858">
    <property type="entry name" value="Dpy-30_motif"/>
</dbReference>
<feature type="compositionally biased region" description="Polar residues" evidence="2">
    <location>
        <begin position="62"/>
        <end position="72"/>
    </location>
</feature>
<dbReference type="SUPFAM" id="SSF48403">
    <property type="entry name" value="Ankyrin repeat"/>
    <property type="match status" value="1"/>
</dbReference>
<gene>
    <name evidence="3" type="ORF">PVAND_013858</name>
</gene>
<dbReference type="AlphaFoldDB" id="A0A9J6CSK6"/>
<feature type="compositionally biased region" description="Basic and acidic residues" evidence="2">
    <location>
        <begin position="74"/>
        <end position="86"/>
    </location>
</feature>
<evidence type="ECO:0008006" key="5">
    <source>
        <dbReference type="Google" id="ProtNLM"/>
    </source>
</evidence>
<dbReference type="PANTHER" id="PTHR24172:SF4">
    <property type="entry name" value="ANK_REP_REGION DOMAIN-CONTAINING PROTEIN"/>
    <property type="match status" value="1"/>
</dbReference>
<name>A0A9J6CSK6_POLVA</name>
<proteinExistence type="predicted"/>
<feature type="region of interest" description="Disordered" evidence="2">
    <location>
        <begin position="62"/>
        <end position="97"/>
    </location>
</feature>
<dbReference type="Gene3D" id="1.25.40.20">
    <property type="entry name" value="Ankyrin repeat-containing domain"/>
    <property type="match status" value="2"/>
</dbReference>
<dbReference type="EMBL" id="JADBJN010000001">
    <property type="protein sequence ID" value="KAG5684638.1"/>
    <property type="molecule type" value="Genomic_DNA"/>
</dbReference>
<comment type="caution">
    <text evidence="3">The sequence shown here is derived from an EMBL/GenBank/DDBJ whole genome shotgun (WGS) entry which is preliminary data.</text>
</comment>
<dbReference type="PANTHER" id="PTHR24172">
    <property type="entry name" value="ANK_REP_REGION DOMAIN-CONTAINING PROTEIN"/>
    <property type="match status" value="1"/>
</dbReference>
<dbReference type="Gene3D" id="1.20.890.10">
    <property type="entry name" value="cAMP-dependent protein kinase regulatory subunit, dimerization-anchoring domain"/>
    <property type="match status" value="1"/>
</dbReference>
<dbReference type="CDD" id="cd22966">
    <property type="entry name" value="DD_DYDC-like"/>
    <property type="match status" value="1"/>
</dbReference>
<dbReference type="OrthoDB" id="432281at2759"/>
<organism evidence="3 4">
    <name type="scientific">Polypedilum vanderplanki</name>
    <name type="common">Sleeping chironomid midge</name>
    <dbReference type="NCBI Taxonomy" id="319348"/>
    <lineage>
        <taxon>Eukaryota</taxon>
        <taxon>Metazoa</taxon>
        <taxon>Ecdysozoa</taxon>
        <taxon>Arthropoda</taxon>
        <taxon>Hexapoda</taxon>
        <taxon>Insecta</taxon>
        <taxon>Pterygota</taxon>
        <taxon>Neoptera</taxon>
        <taxon>Endopterygota</taxon>
        <taxon>Diptera</taxon>
        <taxon>Nematocera</taxon>
        <taxon>Chironomoidea</taxon>
        <taxon>Chironomidae</taxon>
        <taxon>Chironominae</taxon>
        <taxon>Polypedilum</taxon>
        <taxon>Polypedilum</taxon>
    </lineage>
</organism>
<evidence type="ECO:0000313" key="3">
    <source>
        <dbReference type="EMBL" id="KAG5684638.1"/>
    </source>
</evidence>
<dbReference type="PROSITE" id="PS50088">
    <property type="entry name" value="ANK_REPEAT"/>
    <property type="match status" value="1"/>
</dbReference>
<dbReference type="InterPro" id="IPR002110">
    <property type="entry name" value="Ankyrin_rpt"/>
</dbReference>
<keyword evidence="1" id="KW-0040">ANK repeat</keyword>
<reference evidence="3" key="1">
    <citation type="submission" date="2021-03" db="EMBL/GenBank/DDBJ databases">
        <title>Chromosome level genome of the anhydrobiotic midge Polypedilum vanderplanki.</title>
        <authorList>
            <person name="Yoshida Y."/>
            <person name="Kikawada T."/>
            <person name="Gusev O."/>
        </authorList>
    </citation>
    <scope>NUCLEOTIDE SEQUENCE</scope>
    <source>
        <strain evidence="3">NIAS01</strain>
        <tissue evidence="3">Whole body or cell culture</tissue>
    </source>
</reference>